<proteinExistence type="predicted"/>
<dbReference type="GO" id="GO:0004312">
    <property type="term" value="F:fatty acid synthase activity"/>
    <property type="evidence" value="ECO:0007669"/>
    <property type="project" value="TreeGrafter"/>
</dbReference>
<protein>
    <submittedName>
        <fullName evidence="8">Polyketide synthase</fullName>
    </submittedName>
</protein>
<evidence type="ECO:0000313" key="9">
    <source>
        <dbReference type="Proteomes" id="UP000251047"/>
    </source>
</evidence>
<feature type="region of interest" description="Disordered" evidence="5">
    <location>
        <begin position="639"/>
        <end position="669"/>
    </location>
</feature>
<feature type="compositionally biased region" description="Low complexity" evidence="5">
    <location>
        <begin position="1167"/>
        <end position="1213"/>
    </location>
</feature>
<organism evidence="8 9">
    <name type="scientific">Corynebacterium heidelbergense</name>
    <dbReference type="NCBI Taxonomy" id="2055947"/>
    <lineage>
        <taxon>Bacteria</taxon>
        <taxon>Bacillati</taxon>
        <taxon>Actinomycetota</taxon>
        <taxon>Actinomycetes</taxon>
        <taxon>Mycobacteriales</taxon>
        <taxon>Corynebacteriaceae</taxon>
        <taxon>Corynebacterium</taxon>
    </lineage>
</organism>
<feature type="region of interest" description="Disordered" evidence="5">
    <location>
        <begin position="1167"/>
        <end position="1223"/>
    </location>
</feature>
<dbReference type="Gene3D" id="3.30.70.250">
    <property type="entry name" value="Malonyl-CoA ACP transacylase, ACP-binding"/>
    <property type="match status" value="1"/>
</dbReference>
<keyword evidence="1" id="KW-0596">Phosphopantetheine</keyword>
<dbReference type="Pfam" id="PF02801">
    <property type="entry name" value="Ketoacyl-synt_C"/>
    <property type="match status" value="1"/>
</dbReference>
<dbReference type="InterPro" id="IPR050091">
    <property type="entry name" value="PKS_NRPS_Biosynth_Enz"/>
</dbReference>
<dbReference type="InterPro" id="IPR001031">
    <property type="entry name" value="Thioesterase"/>
</dbReference>
<evidence type="ECO:0000313" key="8">
    <source>
        <dbReference type="EMBL" id="RAV34335.1"/>
    </source>
</evidence>
<dbReference type="SMART" id="SM00823">
    <property type="entry name" value="PKS_PP"/>
    <property type="match status" value="2"/>
</dbReference>
<dbReference type="GO" id="GO:0005737">
    <property type="term" value="C:cytoplasm"/>
    <property type="evidence" value="ECO:0007669"/>
    <property type="project" value="TreeGrafter"/>
</dbReference>
<dbReference type="Pfam" id="PF00975">
    <property type="entry name" value="Thioesterase"/>
    <property type="match status" value="1"/>
</dbReference>
<dbReference type="InterPro" id="IPR009081">
    <property type="entry name" value="PP-bd_ACP"/>
</dbReference>
<dbReference type="Pfam" id="PF00550">
    <property type="entry name" value="PP-binding"/>
    <property type="match status" value="1"/>
</dbReference>
<dbReference type="SUPFAM" id="SSF53901">
    <property type="entry name" value="Thiolase-like"/>
    <property type="match status" value="1"/>
</dbReference>
<dbReference type="Gene3D" id="3.40.366.10">
    <property type="entry name" value="Malonyl-Coenzyme A Acyl Carrier Protein, domain 2"/>
    <property type="match status" value="1"/>
</dbReference>
<dbReference type="PANTHER" id="PTHR43775">
    <property type="entry name" value="FATTY ACID SYNTHASE"/>
    <property type="match status" value="1"/>
</dbReference>
<evidence type="ECO:0000256" key="1">
    <source>
        <dbReference type="ARBA" id="ARBA00022450"/>
    </source>
</evidence>
<dbReference type="InterPro" id="IPR016035">
    <property type="entry name" value="Acyl_Trfase/lysoPLipase"/>
</dbReference>
<name>A0A364VCF5_9CORY</name>
<keyword evidence="2" id="KW-0597">Phosphoprotein</keyword>
<dbReference type="SMART" id="SM00824">
    <property type="entry name" value="PKS_TE"/>
    <property type="match status" value="1"/>
</dbReference>
<feature type="compositionally biased region" description="Polar residues" evidence="5">
    <location>
        <begin position="1334"/>
        <end position="1348"/>
    </location>
</feature>
<gene>
    <name evidence="8" type="ORF">CWC39_03830</name>
</gene>
<dbReference type="EMBL" id="PHQP01000019">
    <property type="protein sequence ID" value="RAV34335.1"/>
    <property type="molecule type" value="Genomic_DNA"/>
</dbReference>
<keyword evidence="3" id="KW-0808">Transferase</keyword>
<dbReference type="GO" id="GO:0004315">
    <property type="term" value="F:3-oxoacyl-[acyl-carrier-protein] synthase activity"/>
    <property type="evidence" value="ECO:0007669"/>
    <property type="project" value="InterPro"/>
</dbReference>
<dbReference type="Pfam" id="PF00109">
    <property type="entry name" value="ketoacyl-synt"/>
    <property type="match status" value="1"/>
</dbReference>
<reference evidence="8 9" key="1">
    <citation type="journal article" date="2018" name="Syst. Appl. Microbiol.">
        <title>Corynebacterium heidelbergense sp. nov., isolated from the preen glands of Egyptian geese (Alopochen aegyptiacus).</title>
        <authorList>
            <person name="Braun M.S."/>
            <person name="Wang E."/>
            <person name="Zimmermann S."/>
            <person name="Wink M."/>
        </authorList>
    </citation>
    <scope>NUCLEOTIDE SEQUENCE [LARGE SCALE GENOMIC DNA]</scope>
    <source>
        <strain evidence="8 9">DSM 104638</strain>
    </source>
</reference>
<dbReference type="Pfam" id="PF23297">
    <property type="entry name" value="ACP_SdgA_C"/>
    <property type="match status" value="1"/>
</dbReference>
<dbReference type="SMART" id="SM00825">
    <property type="entry name" value="PKS_KS"/>
    <property type="match status" value="1"/>
</dbReference>
<dbReference type="InterPro" id="IPR014031">
    <property type="entry name" value="Ketoacyl_synth_C"/>
</dbReference>
<dbReference type="InterPro" id="IPR032821">
    <property type="entry name" value="PKS_assoc"/>
</dbReference>
<dbReference type="SUPFAM" id="SSF52151">
    <property type="entry name" value="FabD/lysophospholipase-like"/>
    <property type="match status" value="1"/>
</dbReference>
<dbReference type="InterPro" id="IPR029058">
    <property type="entry name" value="AB_hydrolase_fold"/>
</dbReference>
<feature type="compositionally biased region" description="Basic and acidic residues" evidence="5">
    <location>
        <begin position="553"/>
        <end position="569"/>
    </location>
</feature>
<evidence type="ECO:0000256" key="3">
    <source>
        <dbReference type="ARBA" id="ARBA00022679"/>
    </source>
</evidence>
<dbReference type="InterPro" id="IPR014030">
    <property type="entry name" value="Ketoacyl_synth_N"/>
</dbReference>
<accession>A0A364VCF5</accession>
<feature type="compositionally biased region" description="Basic and acidic residues" evidence="5">
    <location>
        <begin position="645"/>
        <end position="654"/>
    </location>
</feature>
<dbReference type="SUPFAM" id="SSF53474">
    <property type="entry name" value="alpha/beta-Hydrolases"/>
    <property type="match status" value="1"/>
</dbReference>
<dbReference type="InterPro" id="IPR020802">
    <property type="entry name" value="TesA-like"/>
</dbReference>
<dbReference type="InterPro" id="IPR001227">
    <property type="entry name" value="Ac_transferase_dom_sf"/>
</dbReference>
<dbReference type="GO" id="GO:0071770">
    <property type="term" value="P:DIM/DIP cell wall layer assembly"/>
    <property type="evidence" value="ECO:0007669"/>
    <property type="project" value="TreeGrafter"/>
</dbReference>
<dbReference type="CDD" id="cd00833">
    <property type="entry name" value="PKS"/>
    <property type="match status" value="1"/>
</dbReference>
<feature type="region of interest" description="Disordered" evidence="5">
    <location>
        <begin position="545"/>
        <end position="585"/>
    </location>
</feature>
<evidence type="ECO:0000256" key="4">
    <source>
        <dbReference type="ARBA" id="ARBA00023268"/>
    </source>
</evidence>
<evidence type="ECO:0000256" key="5">
    <source>
        <dbReference type="SAM" id="MobiDB-lite"/>
    </source>
</evidence>
<dbReference type="InterPro" id="IPR020806">
    <property type="entry name" value="PKS_PP-bd"/>
</dbReference>
<dbReference type="Pfam" id="PF00698">
    <property type="entry name" value="Acyl_transf_1"/>
    <property type="match status" value="1"/>
</dbReference>
<dbReference type="GO" id="GO:0006633">
    <property type="term" value="P:fatty acid biosynthetic process"/>
    <property type="evidence" value="ECO:0007669"/>
    <property type="project" value="InterPro"/>
</dbReference>
<feature type="domain" description="Carrier" evidence="6">
    <location>
        <begin position="1222"/>
        <end position="1296"/>
    </location>
</feature>
<dbReference type="InterPro" id="IPR016036">
    <property type="entry name" value="Malonyl_transacylase_ACP-bd"/>
</dbReference>
<dbReference type="Gene3D" id="3.40.47.10">
    <property type="match status" value="1"/>
</dbReference>
<dbReference type="PROSITE" id="PS50075">
    <property type="entry name" value="CARRIER"/>
    <property type="match status" value="2"/>
</dbReference>
<dbReference type="InterPro" id="IPR018201">
    <property type="entry name" value="Ketoacyl_synth_AS"/>
</dbReference>
<dbReference type="SMART" id="SM00827">
    <property type="entry name" value="PKS_AT"/>
    <property type="match status" value="1"/>
</dbReference>
<dbReference type="Pfam" id="PF16197">
    <property type="entry name" value="KAsynt_C_assoc"/>
    <property type="match status" value="1"/>
</dbReference>
<dbReference type="RefSeq" id="WP_112769190.1">
    <property type="nucleotide sequence ID" value="NZ_CP063191.1"/>
</dbReference>
<dbReference type="OrthoDB" id="9778690at2"/>
<dbReference type="FunFam" id="3.40.47.10:FF:000019">
    <property type="entry name" value="Polyketide synthase type I"/>
    <property type="match status" value="1"/>
</dbReference>
<feature type="domain" description="Carrier" evidence="6">
    <location>
        <begin position="9"/>
        <end position="86"/>
    </location>
</feature>
<dbReference type="PROSITE" id="PS00606">
    <property type="entry name" value="KS3_1"/>
    <property type="match status" value="1"/>
</dbReference>
<feature type="domain" description="Ketosynthase family 3 (KS3)" evidence="7">
    <location>
        <begin position="117"/>
        <end position="540"/>
    </location>
</feature>
<evidence type="ECO:0000256" key="2">
    <source>
        <dbReference type="ARBA" id="ARBA00022553"/>
    </source>
</evidence>
<feature type="region of interest" description="Disordered" evidence="5">
    <location>
        <begin position="1301"/>
        <end position="1354"/>
    </location>
</feature>
<dbReference type="Proteomes" id="UP000251047">
    <property type="component" value="Unassembled WGS sequence"/>
</dbReference>
<dbReference type="InterPro" id="IPR014043">
    <property type="entry name" value="Acyl_transferase_dom"/>
</dbReference>
<dbReference type="InterPro" id="IPR016039">
    <property type="entry name" value="Thiolase-like"/>
</dbReference>
<dbReference type="Gene3D" id="3.40.50.1820">
    <property type="entry name" value="alpha/beta hydrolase"/>
    <property type="match status" value="1"/>
</dbReference>
<dbReference type="PROSITE" id="PS52004">
    <property type="entry name" value="KS3_2"/>
    <property type="match status" value="1"/>
</dbReference>
<keyword evidence="4" id="KW-0511">Multifunctional enzyme</keyword>
<dbReference type="Gene3D" id="1.10.1200.10">
    <property type="entry name" value="ACP-like"/>
    <property type="match status" value="2"/>
</dbReference>
<dbReference type="PANTHER" id="PTHR43775:SF37">
    <property type="entry name" value="SI:DKEY-61P9.11"/>
    <property type="match status" value="1"/>
</dbReference>
<dbReference type="GO" id="GO:0031177">
    <property type="term" value="F:phosphopantetheine binding"/>
    <property type="evidence" value="ECO:0007669"/>
    <property type="project" value="InterPro"/>
</dbReference>
<dbReference type="NCBIfam" id="NF040607">
    <property type="entry name" value="mycolic_Pks13"/>
    <property type="match status" value="1"/>
</dbReference>
<dbReference type="GO" id="GO:0005886">
    <property type="term" value="C:plasma membrane"/>
    <property type="evidence" value="ECO:0007669"/>
    <property type="project" value="TreeGrafter"/>
</dbReference>
<dbReference type="InterPro" id="IPR036736">
    <property type="entry name" value="ACP-like_sf"/>
</dbReference>
<dbReference type="InterPro" id="IPR020841">
    <property type="entry name" value="PKS_Beta-ketoAc_synthase_dom"/>
</dbReference>
<sequence>MADKQAPPTTVSQMREWLRTWVANTTGIPVEDVGEHRLLEEFGLSSRDVVVLSGDLERLTGKRLDATVAYEYNTVAALADYLITGGQGVGRSALASNPMGQNLGAHTPRGGSVDPDDRDIAIVGMAARYPGAEDLQQMWDMLLGSRAGIGDLPEGRWSEYEGDEAMRRRMAQARLTGGYLPDLAGFDAEFFGLSPVEATNMDPQQRILLQLTWEALEHAHIPANTLRGRNVGVFVGTTNNDYAMLIAGDSEQAHPYALTGNSTAVVANRLSYVFDFRGPSVAMDTACSSSLVAIHHAVRSLRDGDSAVAVAAGVNLLASPFATVAFSELGVLSPTGAIRAFSEDADGIVRSDGAGVVILKRLGDAKRDGDDIYAVIKGSAVNSDGRSNGLTAPNPDAQVDVLRAAYADAGVDPGTVDYVEAHGTGTILGDPIEATALGAVLGQGRTEREPTLLGSVKTNFGHTEAAAGVAGVMKVALAMREGLVPPSLNYSGPNPYIDFAGQHLEVVEDAREWPEYSGHPVAGVSGFGFGGTNAHVVIVAPDAAAPKTSADTAARDSEREDAARQDRRPAFSPDSGASALLPVSGMLPSRRREAAESVRDWLAQHSSADLGAVARTLAGRNHGRSRGVVLATDHDGAVEGLTRLAEGRTGESRSGDGSTGEGHTSEGHPATFPALALAQDAPATMGAVWVFSGFGSQHPAMATELLAASPAFADSIAAMDAIVTRESGWSILEKIRAGDQRYDTESAQVGITCIQMALVDLLRHMGVTPAAVVGQSMGEIAAAYAAGGLSREDALLVACHRSRLMGELEAQTPEDKQGAMAVVELSAEQVEELTSQHGELAGVEPAVFASPGMTTVGGPRPAVSALVERVSESGSFARMLPVKGAGHTSMLDPILGELSFEIEGIEALPLQVPLYSTVDPGRVYQPGEVAHEADYFIRCTRQPVHLEQAVGQQFKEGYTTLVEFSPHPVALMPVLQVGAAHGVVEPTALHLLKRDEPDAQTVLRAVGQLYVCGADVDFTAIAGAGEYAPVPGVRWRNQHFWTQARPAAHRDRGMIGNRVDLPDGRVAFSVAAQKVPSLLTLASSVADVLAGADTANAAETAGSPVVREASGLPPAGQLSVLATPTVGGWAISVHGAAEEGAFTLAGEAFIPTSGASAQSGAVESGAVGGAVSSSIGDATSPSASTTSATSPTSSGPESSEPTSFAASAAAAEPGRWSPESGESVGDRLRSIISESMGYDADDLPGELPLIDLGLDSLMGMRIKNRVEHAFNIPQLQVQALRDGSVDDVIRMVEQAVAEQGVSAQTAAEQPAPAPAITDEGAGGQEREVPEVASPRNNTAGQQPETTATARVAPRDASERLAFGTWAKITGSALPGVTAPLPEIDEPTAAALAERLGERSGADITAADVQRAGTLADLASLVRDSLETEVDGNIRVLRERRDGGEQRPSPAVFVFHPAGGSSAVFQPLARRLPAHVPVYGVERREGAFTERAASYVPDIQRLAAGKPVILVGWSFGGALAMEVAHQLRALDGATPVEIQRIVLLDTVQPRHPAPDTPEEMHARWDRYAQFANRTYGLNLAVPHDLLDQQGEQVMMDMFQQMLSSPELAGGLGLPAGVLEHQRASFVDNRILEGLDFTSWEDVAAPVTLFRASKMHDGAIELEPAYRDVAEDGGWSAIVEDLEIIHLDGDHLAIVDEPDIGTIGDVITRHIQAGS</sequence>
<evidence type="ECO:0000259" key="6">
    <source>
        <dbReference type="PROSITE" id="PS50075"/>
    </source>
</evidence>
<evidence type="ECO:0000259" key="7">
    <source>
        <dbReference type="PROSITE" id="PS52004"/>
    </source>
</evidence>
<comment type="caution">
    <text evidence="8">The sequence shown here is derived from an EMBL/GenBank/DDBJ whole genome shotgun (WGS) entry which is preliminary data.</text>
</comment>
<dbReference type="InterPro" id="IPR053778">
    <property type="entry name" value="Pks13"/>
</dbReference>
<dbReference type="SUPFAM" id="SSF47336">
    <property type="entry name" value="ACP-like"/>
    <property type="match status" value="2"/>
</dbReference>
<dbReference type="SUPFAM" id="SSF55048">
    <property type="entry name" value="Probable ACP-binding domain of malonyl-CoA ACP transacylase"/>
    <property type="match status" value="1"/>
</dbReference>